<feature type="transmembrane region" description="Helical" evidence="2">
    <location>
        <begin position="196"/>
        <end position="216"/>
    </location>
</feature>
<feature type="transmembrane region" description="Helical" evidence="2">
    <location>
        <begin position="155"/>
        <end position="184"/>
    </location>
</feature>
<comment type="caution">
    <text evidence="4">The sequence shown here is derived from an EMBL/GenBank/DDBJ whole genome shotgun (WGS) entry which is preliminary data.</text>
</comment>
<feature type="domain" description="Prepilin type IV endopeptidase peptidase" evidence="3">
    <location>
        <begin position="75"/>
        <end position="181"/>
    </location>
</feature>
<organism evidence="4 5">
    <name type="scientific">Eubacterium album</name>
    <dbReference type="NCBI Taxonomy" id="2978477"/>
    <lineage>
        <taxon>Bacteria</taxon>
        <taxon>Bacillati</taxon>
        <taxon>Bacillota</taxon>
        <taxon>Clostridia</taxon>
        <taxon>Eubacteriales</taxon>
        <taxon>Eubacteriaceae</taxon>
        <taxon>Eubacterium</taxon>
    </lineage>
</organism>
<sequence>MEYAIYATVGLLSGLCFYYLARYQIQVRSIYDTENKGQRINNIGYRIAWMVVPAVLFVGIALKEFDYWQTVRYMLIILMAINVAGIDMLIRRIPNALLLGMLLLQICNIVITSGGLDVFMDTFFNSFMGLIIAYVIFVIPGFFKLRIGAGDVKYSAVIGFMLGLQGYVEAMAVMGFTIFIYYLFLKITRRGNLKTAAPMAPFLSGGVLVSLFFPLIY</sequence>
<feature type="transmembrane region" description="Helical" evidence="2">
    <location>
        <begin position="43"/>
        <end position="61"/>
    </location>
</feature>
<dbReference type="EC" id="3.4.23.43" evidence="4"/>
<dbReference type="Proteomes" id="UP001431199">
    <property type="component" value="Unassembled WGS sequence"/>
</dbReference>
<evidence type="ECO:0000313" key="4">
    <source>
        <dbReference type="EMBL" id="MCT7398712.1"/>
    </source>
</evidence>
<dbReference type="PANTHER" id="PTHR30487:SF0">
    <property type="entry name" value="PREPILIN LEADER PEPTIDASE_N-METHYLTRANSFERASE-RELATED"/>
    <property type="match status" value="1"/>
</dbReference>
<comment type="similarity">
    <text evidence="1">Belongs to the peptidase A24 family.</text>
</comment>
<keyword evidence="4" id="KW-0378">Hydrolase</keyword>
<dbReference type="EMBL" id="JAODBU010000006">
    <property type="protein sequence ID" value="MCT7398712.1"/>
    <property type="molecule type" value="Genomic_DNA"/>
</dbReference>
<feature type="transmembrane region" description="Helical" evidence="2">
    <location>
        <begin position="6"/>
        <end position="23"/>
    </location>
</feature>
<dbReference type="Gene3D" id="1.20.120.1220">
    <property type="match status" value="1"/>
</dbReference>
<evidence type="ECO:0000259" key="3">
    <source>
        <dbReference type="Pfam" id="PF01478"/>
    </source>
</evidence>
<evidence type="ECO:0000313" key="5">
    <source>
        <dbReference type="Proteomes" id="UP001431199"/>
    </source>
</evidence>
<dbReference type="RefSeq" id="WP_022088726.1">
    <property type="nucleotide sequence ID" value="NZ_JAODBU010000006.1"/>
</dbReference>
<feature type="transmembrane region" description="Helical" evidence="2">
    <location>
        <begin position="97"/>
        <end position="116"/>
    </location>
</feature>
<feature type="transmembrane region" description="Helical" evidence="2">
    <location>
        <begin position="73"/>
        <end position="90"/>
    </location>
</feature>
<protein>
    <submittedName>
        <fullName evidence="4">Prepilin peptidase</fullName>
        <ecNumber evidence="4">3.4.23.43</ecNumber>
    </submittedName>
</protein>
<keyword evidence="2" id="KW-1133">Transmembrane helix</keyword>
<dbReference type="InterPro" id="IPR050882">
    <property type="entry name" value="Prepilin_peptidase/N-MTase"/>
</dbReference>
<feature type="transmembrane region" description="Helical" evidence="2">
    <location>
        <begin position="122"/>
        <end position="143"/>
    </location>
</feature>
<accession>A0ABT2LZJ0</accession>
<gene>
    <name evidence="4" type="ORF">N5B56_06375</name>
</gene>
<reference evidence="4" key="1">
    <citation type="submission" date="2022-09" db="EMBL/GenBank/DDBJ databases">
        <title>Eubacterium sp. LFL-14 isolated from human feces.</title>
        <authorList>
            <person name="Liu F."/>
        </authorList>
    </citation>
    <scope>NUCLEOTIDE SEQUENCE</scope>
    <source>
        <strain evidence="4">LFL-14</strain>
    </source>
</reference>
<name>A0ABT2LZJ0_9FIRM</name>
<dbReference type="Pfam" id="PF01478">
    <property type="entry name" value="Peptidase_A24"/>
    <property type="match status" value="1"/>
</dbReference>
<keyword evidence="2" id="KW-0812">Transmembrane</keyword>
<dbReference type="PANTHER" id="PTHR30487">
    <property type="entry name" value="TYPE 4 PREPILIN-LIKE PROTEINS LEADER PEPTIDE-PROCESSING ENZYME"/>
    <property type="match status" value="1"/>
</dbReference>
<evidence type="ECO:0000256" key="2">
    <source>
        <dbReference type="SAM" id="Phobius"/>
    </source>
</evidence>
<proteinExistence type="inferred from homology"/>
<keyword evidence="2" id="KW-0472">Membrane</keyword>
<evidence type="ECO:0000256" key="1">
    <source>
        <dbReference type="ARBA" id="ARBA00005801"/>
    </source>
</evidence>
<keyword evidence="5" id="KW-1185">Reference proteome</keyword>
<dbReference type="InterPro" id="IPR000045">
    <property type="entry name" value="Prepilin_IV_endopep_pep"/>
</dbReference>
<dbReference type="GO" id="GO:0004190">
    <property type="term" value="F:aspartic-type endopeptidase activity"/>
    <property type="evidence" value="ECO:0007669"/>
    <property type="project" value="UniProtKB-EC"/>
</dbReference>